<sequence length="122" mass="13470">MSPSPTARRRKSRSCASASRSASLRRSAPPEPQRRHFEHALHRNAVLGWKQVRLQPGPEPAVQVHAGRWTGDQGLGPGPDRHVQGREAPPGDPGSPRLRRERLAAKDPRQLGPRIRSRTAGH</sequence>
<reference evidence="3" key="1">
    <citation type="submission" date="2016-11" db="UniProtKB">
        <authorList>
            <consortium name="WormBaseParasite"/>
        </authorList>
    </citation>
    <scope>IDENTIFICATION</scope>
</reference>
<keyword evidence="2" id="KW-1185">Reference proteome</keyword>
<protein>
    <submittedName>
        <fullName evidence="3">Uncharacterized protein</fullName>
    </submittedName>
</protein>
<feature type="region of interest" description="Disordered" evidence="1">
    <location>
        <begin position="1"/>
        <end position="36"/>
    </location>
</feature>
<organism evidence="2 3">
    <name type="scientific">Macrostomum lignano</name>
    <dbReference type="NCBI Taxonomy" id="282301"/>
    <lineage>
        <taxon>Eukaryota</taxon>
        <taxon>Metazoa</taxon>
        <taxon>Spiralia</taxon>
        <taxon>Lophotrochozoa</taxon>
        <taxon>Platyhelminthes</taxon>
        <taxon>Rhabditophora</taxon>
        <taxon>Macrostomorpha</taxon>
        <taxon>Macrostomida</taxon>
        <taxon>Macrostomidae</taxon>
        <taxon>Macrostomum</taxon>
    </lineage>
</organism>
<dbReference type="Proteomes" id="UP000095280">
    <property type="component" value="Unplaced"/>
</dbReference>
<feature type="compositionally biased region" description="Low complexity" evidence="1">
    <location>
        <begin position="14"/>
        <end position="27"/>
    </location>
</feature>
<proteinExistence type="predicted"/>
<feature type="region of interest" description="Disordered" evidence="1">
    <location>
        <begin position="52"/>
        <end position="122"/>
    </location>
</feature>
<dbReference type="WBParaSite" id="maker-uti_cns_0011701-snap-gene-0.4-mRNA-1">
    <property type="protein sequence ID" value="maker-uti_cns_0011701-snap-gene-0.4-mRNA-1"/>
    <property type="gene ID" value="maker-uti_cns_0011701-snap-gene-0.4"/>
</dbReference>
<evidence type="ECO:0000256" key="1">
    <source>
        <dbReference type="SAM" id="MobiDB-lite"/>
    </source>
</evidence>
<accession>A0A1I8IEF8</accession>
<evidence type="ECO:0000313" key="2">
    <source>
        <dbReference type="Proteomes" id="UP000095280"/>
    </source>
</evidence>
<dbReference type="AlphaFoldDB" id="A0A1I8IEF8"/>
<name>A0A1I8IEF8_9PLAT</name>
<evidence type="ECO:0000313" key="3">
    <source>
        <dbReference type="WBParaSite" id="maker-uti_cns_0011701-snap-gene-0.4-mRNA-1"/>
    </source>
</evidence>